<sequence>MEMAKEAIKERCGNNQARYMRIWTLFEQRRSDNIIHPIHAAAAFLNPTYMCSENFRENREMKDGISFILENLVATEEKEVFMGQVQLYRMKVSSLFTTASMTMLKTSHPRIWWDYCGDSLPILRKYAIRILSQPCSSSSCERNWNAFEAAQTKKRNRLAPKMLDNLVYVRMNTMIMEKFNTLEAQDLEPINLDKLRELPEYVDSERDWENDPLDSINEFTDDVMNDEDLSWLDGDFLSQI</sequence>
<proteinExistence type="predicted"/>
<feature type="domain" description="HAT C-terminal dimerisation" evidence="1">
    <location>
        <begin position="102"/>
        <end position="171"/>
    </location>
</feature>
<accession>A0AAP0SD63</accession>
<dbReference type="Proteomes" id="UP001415857">
    <property type="component" value="Unassembled WGS sequence"/>
</dbReference>
<dbReference type="EMBL" id="JBBPBK010000001">
    <property type="protein sequence ID" value="KAK9291904.1"/>
    <property type="molecule type" value="Genomic_DNA"/>
</dbReference>
<dbReference type="Pfam" id="PF05699">
    <property type="entry name" value="Dimer_Tnp_hAT"/>
    <property type="match status" value="1"/>
</dbReference>
<dbReference type="PANTHER" id="PTHR32166">
    <property type="entry name" value="OSJNBA0013A04.12 PROTEIN"/>
    <property type="match status" value="1"/>
</dbReference>
<reference evidence="2 3" key="1">
    <citation type="journal article" date="2024" name="Plant J.">
        <title>Genome sequences and population genomics reveal climatic adaptation and genomic divergence between two closely related sweetgum species.</title>
        <authorList>
            <person name="Xu W.Q."/>
            <person name="Ren C.Q."/>
            <person name="Zhang X.Y."/>
            <person name="Comes H.P."/>
            <person name="Liu X.H."/>
            <person name="Li Y.G."/>
            <person name="Kettle C.J."/>
            <person name="Jalonen R."/>
            <person name="Gaisberger H."/>
            <person name="Ma Y.Z."/>
            <person name="Qiu Y.X."/>
        </authorList>
    </citation>
    <scope>NUCLEOTIDE SEQUENCE [LARGE SCALE GENOMIC DNA]</scope>
    <source>
        <strain evidence="2">Hangzhou</strain>
    </source>
</reference>
<protein>
    <recommendedName>
        <fullName evidence="1">HAT C-terminal dimerisation domain-containing protein</fullName>
    </recommendedName>
</protein>
<evidence type="ECO:0000313" key="3">
    <source>
        <dbReference type="Proteomes" id="UP001415857"/>
    </source>
</evidence>
<dbReference type="PANTHER" id="PTHR32166:SF63">
    <property type="entry name" value="HAT TRANSPOSON SUPERFAMILY PROTEIN"/>
    <property type="match status" value="1"/>
</dbReference>
<evidence type="ECO:0000313" key="2">
    <source>
        <dbReference type="EMBL" id="KAK9291904.1"/>
    </source>
</evidence>
<evidence type="ECO:0000259" key="1">
    <source>
        <dbReference type="Pfam" id="PF05699"/>
    </source>
</evidence>
<name>A0AAP0SD63_LIQFO</name>
<gene>
    <name evidence="2" type="ORF">L1049_019855</name>
</gene>
<dbReference type="InterPro" id="IPR012337">
    <property type="entry name" value="RNaseH-like_sf"/>
</dbReference>
<keyword evidence="3" id="KW-1185">Reference proteome</keyword>
<dbReference type="SUPFAM" id="SSF53098">
    <property type="entry name" value="Ribonuclease H-like"/>
    <property type="match status" value="1"/>
</dbReference>
<dbReference type="AlphaFoldDB" id="A0AAP0SD63"/>
<organism evidence="2 3">
    <name type="scientific">Liquidambar formosana</name>
    <name type="common">Formosan gum</name>
    <dbReference type="NCBI Taxonomy" id="63359"/>
    <lineage>
        <taxon>Eukaryota</taxon>
        <taxon>Viridiplantae</taxon>
        <taxon>Streptophyta</taxon>
        <taxon>Embryophyta</taxon>
        <taxon>Tracheophyta</taxon>
        <taxon>Spermatophyta</taxon>
        <taxon>Magnoliopsida</taxon>
        <taxon>eudicotyledons</taxon>
        <taxon>Gunneridae</taxon>
        <taxon>Pentapetalae</taxon>
        <taxon>Saxifragales</taxon>
        <taxon>Altingiaceae</taxon>
        <taxon>Liquidambar</taxon>
    </lineage>
</organism>
<dbReference type="GO" id="GO:0046983">
    <property type="term" value="F:protein dimerization activity"/>
    <property type="evidence" value="ECO:0007669"/>
    <property type="project" value="InterPro"/>
</dbReference>
<comment type="caution">
    <text evidence="2">The sequence shown here is derived from an EMBL/GenBank/DDBJ whole genome shotgun (WGS) entry which is preliminary data.</text>
</comment>
<dbReference type="InterPro" id="IPR008906">
    <property type="entry name" value="HATC_C_dom"/>
</dbReference>